<dbReference type="CDD" id="cd05233">
    <property type="entry name" value="SDR_c"/>
    <property type="match status" value="1"/>
</dbReference>
<dbReference type="PRINTS" id="PR00080">
    <property type="entry name" value="SDRFAMILY"/>
</dbReference>
<keyword evidence="4" id="KW-1185">Reference proteome</keyword>
<name>A0ABS5HXA0_9RHOB</name>
<dbReference type="Gene3D" id="3.40.50.720">
    <property type="entry name" value="NAD(P)-binding Rossmann-like Domain"/>
    <property type="match status" value="1"/>
</dbReference>
<dbReference type="InterPro" id="IPR036291">
    <property type="entry name" value="NAD(P)-bd_dom_sf"/>
</dbReference>
<dbReference type="PANTHER" id="PTHR24321:SF8">
    <property type="entry name" value="ESTRADIOL 17-BETA-DEHYDROGENASE 8-RELATED"/>
    <property type="match status" value="1"/>
</dbReference>
<dbReference type="InterPro" id="IPR020904">
    <property type="entry name" value="Sc_DH/Rdtase_CS"/>
</dbReference>
<reference evidence="3 4" key="1">
    <citation type="journal article" date="2021" name="Arch. Microbiol.">
        <title>Thalassobius aquimarinus sp. nov., isolated from the Sea of Japan seashore.</title>
        <authorList>
            <person name="Kurilenko V.V."/>
            <person name="Romanenko L.A."/>
            <person name="Chernysheva N.Y."/>
            <person name="Velansky P.V."/>
            <person name="Tekutyeva L.A."/>
            <person name="Isaeva M.P."/>
            <person name="Mikhailov V.V."/>
        </authorList>
    </citation>
    <scope>NUCLEOTIDE SEQUENCE [LARGE SCALE GENOMIC DNA]</scope>
    <source>
        <strain evidence="3 4">KMM 8518</strain>
    </source>
</reference>
<dbReference type="PROSITE" id="PS00061">
    <property type="entry name" value="ADH_SHORT"/>
    <property type="match status" value="1"/>
</dbReference>
<evidence type="ECO:0000256" key="2">
    <source>
        <dbReference type="ARBA" id="ARBA00023002"/>
    </source>
</evidence>
<dbReference type="EMBL" id="JADMKU010000044">
    <property type="protein sequence ID" value="MBR9653581.1"/>
    <property type="molecule type" value="Genomic_DNA"/>
</dbReference>
<sequence length="282" mass="29670">MTFRILLIAPGLCATLRIKREDIRVRFGGKTAIVTGASSGIGKATAQRLAEDGASVVLVDINEDALQQALPATGGPHMTIVCDVADELAVKSCIDTVLDRYGRIDVICNNAGMICTHDPITDLDSDRMKRVFEVNLFGQIYFIKHGAKPMIAQGGGAIVNTASVAGIRSGAGGNAYSASKAGVINLTQTTACDLGQYGIRVNAVCPGLIETGMTKPVFDYARDKDKEHKLGSRAELRRYGKPSEIASVIAFLASDDASFVTGQALAADGGNTASLNMPGMKF</sequence>
<dbReference type="PRINTS" id="PR00081">
    <property type="entry name" value="GDHRDH"/>
</dbReference>
<evidence type="ECO:0000313" key="4">
    <source>
        <dbReference type="Proteomes" id="UP001195941"/>
    </source>
</evidence>
<dbReference type="NCBIfam" id="NF005559">
    <property type="entry name" value="PRK07231.1"/>
    <property type="match status" value="1"/>
</dbReference>
<gene>
    <name evidence="3" type="ORF">IT775_20930</name>
</gene>
<organism evidence="3 4">
    <name type="scientific">Thalassovita aquimarina</name>
    <dbReference type="NCBI Taxonomy" id="2785917"/>
    <lineage>
        <taxon>Bacteria</taxon>
        <taxon>Pseudomonadati</taxon>
        <taxon>Pseudomonadota</taxon>
        <taxon>Alphaproteobacteria</taxon>
        <taxon>Rhodobacterales</taxon>
        <taxon>Roseobacteraceae</taxon>
        <taxon>Thalassovita</taxon>
    </lineage>
</organism>
<proteinExistence type="inferred from homology"/>
<evidence type="ECO:0000256" key="1">
    <source>
        <dbReference type="ARBA" id="ARBA00006484"/>
    </source>
</evidence>
<dbReference type="PANTHER" id="PTHR24321">
    <property type="entry name" value="DEHYDROGENASES, SHORT CHAIN"/>
    <property type="match status" value="1"/>
</dbReference>
<accession>A0ABS5HXA0</accession>
<protein>
    <submittedName>
        <fullName evidence="3">SDR family oxidoreductase</fullName>
    </submittedName>
</protein>
<dbReference type="Proteomes" id="UP001195941">
    <property type="component" value="Unassembled WGS sequence"/>
</dbReference>
<keyword evidence="2" id="KW-0560">Oxidoreductase</keyword>
<dbReference type="InterPro" id="IPR002347">
    <property type="entry name" value="SDR_fam"/>
</dbReference>
<dbReference type="SUPFAM" id="SSF51735">
    <property type="entry name" value="NAD(P)-binding Rossmann-fold domains"/>
    <property type="match status" value="1"/>
</dbReference>
<dbReference type="Pfam" id="PF13561">
    <property type="entry name" value="adh_short_C2"/>
    <property type="match status" value="1"/>
</dbReference>
<evidence type="ECO:0000313" key="3">
    <source>
        <dbReference type="EMBL" id="MBR9653581.1"/>
    </source>
</evidence>
<comment type="caution">
    <text evidence="3">The sequence shown here is derived from an EMBL/GenBank/DDBJ whole genome shotgun (WGS) entry which is preliminary data.</text>
</comment>
<comment type="similarity">
    <text evidence="1">Belongs to the short-chain dehydrogenases/reductases (SDR) family.</text>
</comment>